<sequence>MAPTNFNIVCSVLGGFIAIFGLVSYLLKERFYLSEALVALIAGIFFSHVTKVIKPIDYVLGSQENLATVTLCFTRLVLGIQLVIAGVQLPKRHLLREWKALIVLVLPVMTVTWLCTSLIIWGLVPGVQILHALAIGACVTPTDPVLSNSIVKGKFADQNVPERLQKLIVAESGINDGFGYPFLFLPLYLLRHSGKHEMDQPHGLLTVLGRWFVETWVYMIGLGIIYGISIGWLAKELLHRAETRGYVDRESFLVFVISLALLTLGTCGLLESDDILACFIAGNAFTFDDWFRLRTLDDSLQPTIDMLLNLAVFMWLGAVCPWSSFVDSNIVSIYRLILLAVLVLLFKRLPVIYAMRSFIPHIEQPRQALFVGFFGPIGVSAIFYLYVSVEYLRDSTVSEREGADAKNLEEKMLVIVWFLVISSIVVHGLCISLAKLGILLPRALSSRFPIQSRQPLGSQQHIQSYNTFNCGIPVNKPHQSNSSGSLRDRHIAGED</sequence>
<gene>
    <name evidence="8" type="ORF">K432DRAFT_363224</name>
</gene>
<proteinExistence type="predicted"/>
<feature type="compositionally biased region" description="Basic and acidic residues" evidence="5">
    <location>
        <begin position="486"/>
        <end position="495"/>
    </location>
</feature>
<evidence type="ECO:0000313" key="8">
    <source>
        <dbReference type="EMBL" id="OCK74725.1"/>
    </source>
</evidence>
<evidence type="ECO:0000256" key="1">
    <source>
        <dbReference type="ARBA" id="ARBA00004141"/>
    </source>
</evidence>
<evidence type="ECO:0000256" key="5">
    <source>
        <dbReference type="SAM" id="MobiDB-lite"/>
    </source>
</evidence>
<comment type="subcellular location">
    <subcellularLocation>
        <location evidence="1">Membrane</location>
        <topology evidence="1">Multi-pass membrane protein</topology>
    </subcellularLocation>
</comment>
<feature type="domain" description="Cation/H+ exchanger transmembrane" evidence="7">
    <location>
        <begin position="22"/>
        <end position="432"/>
    </location>
</feature>
<dbReference type="InterPro" id="IPR006153">
    <property type="entry name" value="Cation/H_exchanger_TM"/>
</dbReference>
<dbReference type="GO" id="GO:0036376">
    <property type="term" value="P:sodium ion export across plasma membrane"/>
    <property type="evidence" value="ECO:0007669"/>
    <property type="project" value="InterPro"/>
</dbReference>
<dbReference type="GO" id="GO:0015385">
    <property type="term" value="F:sodium:proton antiporter activity"/>
    <property type="evidence" value="ECO:0007669"/>
    <property type="project" value="InterPro"/>
</dbReference>
<reference evidence="8 9" key="1">
    <citation type="journal article" date="2016" name="Nat. Commun.">
        <title>Ectomycorrhizal ecology is imprinted in the genome of the dominant symbiotic fungus Cenococcum geophilum.</title>
        <authorList>
            <consortium name="DOE Joint Genome Institute"/>
            <person name="Peter M."/>
            <person name="Kohler A."/>
            <person name="Ohm R.A."/>
            <person name="Kuo A."/>
            <person name="Krutzmann J."/>
            <person name="Morin E."/>
            <person name="Arend M."/>
            <person name="Barry K.W."/>
            <person name="Binder M."/>
            <person name="Choi C."/>
            <person name="Clum A."/>
            <person name="Copeland A."/>
            <person name="Grisel N."/>
            <person name="Haridas S."/>
            <person name="Kipfer T."/>
            <person name="LaButti K."/>
            <person name="Lindquist E."/>
            <person name="Lipzen A."/>
            <person name="Maire R."/>
            <person name="Meier B."/>
            <person name="Mihaltcheva S."/>
            <person name="Molinier V."/>
            <person name="Murat C."/>
            <person name="Poggeler S."/>
            <person name="Quandt C.A."/>
            <person name="Sperisen C."/>
            <person name="Tritt A."/>
            <person name="Tisserant E."/>
            <person name="Crous P.W."/>
            <person name="Henrissat B."/>
            <person name="Nehls U."/>
            <person name="Egli S."/>
            <person name="Spatafora J.W."/>
            <person name="Grigoriev I.V."/>
            <person name="Martin F.M."/>
        </authorList>
    </citation>
    <scope>NUCLEOTIDE SEQUENCE [LARGE SCALE GENOMIC DNA]</scope>
    <source>
        <strain evidence="8 9">CBS 459.81</strain>
    </source>
</reference>
<feature type="transmembrane region" description="Helical" evidence="6">
    <location>
        <begin position="306"/>
        <end position="324"/>
    </location>
</feature>
<dbReference type="GO" id="GO:0120029">
    <property type="term" value="P:proton export across plasma membrane"/>
    <property type="evidence" value="ECO:0007669"/>
    <property type="project" value="InterPro"/>
</dbReference>
<dbReference type="Pfam" id="PF00999">
    <property type="entry name" value="Na_H_Exchanger"/>
    <property type="match status" value="1"/>
</dbReference>
<dbReference type="AlphaFoldDB" id="A0A8E2DZP5"/>
<keyword evidence="9" id="KW-1185">Reference proteome</keyword>
<dbReference type="GO" id="GO:0005886">
    <property type="term" value="C:plasma membrane"/>
    <property type="evidence" value="ECO:0007669"/>
    <property type="project" value="InterPro"/>
</dbReference>
<feature type="transmembrane region" description="Helical" evidence="6">
    <location>
        <begin position="36"/>
        <end position="53"/>
    </location>
</feature>
<dbReference type="PANTHER" id="PTHR31382:SF1">
    <property type="entry name" value="SODIUM ION_PROTON EXCHANGER (EUROFUNG)"/>
    <property type="match status" value="1"/>
</dbReference>
<evidence type="ECO:0000313" key="9">
    <source>
        <dbReference type="Proteomes" id="UP000250266"/>
    </source>
</evidence>
<feature type="transmembrane region" description="Helical" evidence="6">
    <location>
        <begin position="101"/>
        <end position="124"/>
    </location>
</feature>
<accession>A0A8E2DZP5</accession>
<dbReference type="GO" id="GO:0042391">
    <property type="term" value="P:regulation of membrane potential"/>
    <property type="evidence" value="ECO:0007669"/>
    <property type="project" value="InterPro"/>
</dbReference>
<name>A0A8E2DZP5_9PEZI</name>
<feature type="region of interest" description="Disordered" evidence="5">
    <location>
        <begin position="476"/>
        <end position="495"/>
    </location>
</feature>
<dbReference type="InterPro" id="IPR004712">
    <property type="entry name" value="Na+/H+_antiporter_fungi"/>
</dbReference>
<feature type="transmembrane region" description="Helical" evidence="6">
    <location>
        <begin position="65"/>
        <end position="89"/>
    </location>
</feature>
<dbReference type="EMBL" id="KV745426">
    <property type="protein sequence ID" value="OCK74725.1"/>
    <property type="molecule type" value="Genomic_DNA"/>
</dbReference>
<dbReference type="PANTHER" id="PTHR31382">
    <property type="entry name" value="NA(+)/H(+) ANTIPORTER"/>
    <property type="match status" value="1"/>
</dbReference>
<feature type="transmembrane region" description="Helical" evidence="6">
    <location>
        <begin position="368"/>
        <end position="387"/>
    </location>
</feature>
<feature type="transmembrane region" description="Helical" evidence="6">
    <location>
        <begin position="414"/>
        <end position="438"/>
    </location>
</feature>
<dbReference type="OrthoDB" id="5327978at2759"/>
<feature type="transmembrane region" description="Helical" evidence="6">
    <location>
        <begin position="330"/>
        <end position="347"/>
    </location>
</feature>
<keyword evidence="3 6" id="KW-1133">Transmembrane helix</keyword>
<evidence type="ECO:0000256" key="6">
    <source>
        <dbReference type="SAM" id="Phobius"/>
    </source>
</evidence>
<dbReference type="Gene3D" id="6.10.140.1330">
    <property type="match status" value="1"/>
</dbReference>
<evidence type="ECO:0000256" key="3">
    <source>
        <dbReference type="ARBA" id="ARBA00022989"/>
    </source>
</evidence>
<evidence type="ECO:0000259" key="7">
    <source>
        <dbReference type="Pfam" id="PF00999"/>
    </source>
</evidence>
<feature type="transmembrane region" description="Helical" evidence="6">
    <location>
        <begin position="6"/>
        <end position="27"/>
    </location>
</feature>
<evidence type="ECO:0000256" key="4">
    <source>
        <dbReference type="ARBA" id="ARBA00023136"/>
    </source>
</evidence>
<organism evidence="8 9">
    <name type="scientific">Lepidopterella palustris CBS 459.81</name>
    <dbReference type="NCBI Taxonomy" id="1314670"/>
    <lineage>
        <taxon>Eukaryota</taxon>
        <taxon>Fungi</taxon>
        <taxon>Dikarya</taxon>
        <taxon>Ascomycota</taxon>
        <taxon>Pezizomycotina</taxon>
        <taxon>Dothideomycetes</taxon>
        <taxon>Pleosporomycetidae</taxon>
        <taxon>Mytilinidiales</taxon>
        <taxon>Argynnaceae</taxon>
        <taxon>Lepidopterella</taxon>
    </lineage>
</organism>
<dbReference type="Proteomes" id="UP000250266">
    <property type="component" value="Unassembled WGS sequence"/>
</dbReference>
<keyword evidence="4 6" id="KW-0472">Membrane</keyword>
<evidence type="ECO:0000256" key="2">
    <source>
        <dbReference type="ARBA" id="ARBA00022692"/>
    </source>
</evidence>
<protein>
    <submittedName>
        <fullName evidence="8">Na/H antiporter</fullName>
    </submittedName>
</protein>
<keyword evidence="2 6" id="KW-0812">Transmembrane</keyword>
<feature type="transmembrane region" description="Helical" evidence="6">
    <location>
        <begin position="211"/>
        <end position="232"/>
    </location>
</feature>
<feature type="transmembrane region" description="Helical" evidence="6">
    <location>
        <begin position="252"/>
        <end position="270"/>
    </location>
</feature>